<gene>
    <name evidence="1" type="ORF">PDE_03625</name>
</gene>
<sequence length="84" mass="9742">MTRTKTRERKARCGGKSSVVDYCGVFAAEFGEGRDNWRLQPRREAKRMYEAEPRGTDVQTTGLHFHFTSSQRFRTTVEPVKWTG</sequence>
<keyword evidence="2" id="KW-1185">Reference proteome</keyword>
<dbReference type="Proteomes" id="UP000019376">
    <property type="component" value="Unassembled WGS sequence"/>
</dbReference>
<dbReference type="HOGENOM" id="CLU_2528197_0_0_1"/>
<evidence type="ECO:0000313" key="1">
    <source>
        <dbReference type="EMBL" id="EPS28679.1"/>
    </source>
</evidence>
<evidence type="ECO:0000313" key="2">
    <source>
        <dbReference type="Proteomes" id="UP000019376"/>
    </source>
</evidence>
<accession>S7ZEG8</accession>
<proteinExistence type="predicted"/>
<protein>
    <submittedName>
        <fullName evidence="1">Uncharacterized protein</fullName>
    </submittedName>
</protein>
<organism evidence="1 2">
    <name type="scientific">Penicillium oxalicum (strain 114-2 / CGMCC 5302)</name>
    <name type="common">Penicillium decumbens</name>
    <dbReference type="NCBI Taxonomy" id="933388"/>
    <lineage>
        <taxon>Eukaryota</taxon>
        <taxon>Fungi</taxon>
        <taxon>Dikarya</taxon>
        <taxon>Ascomycota</taxon>
        <taxon>Pezizomycotina</taxon>
        <taxon>Eurotiomycetes</taxon>
        <taxon>Eurotiomycetidae</taxon>
        <taxon>Eurotiales</taxon>
        <taxon>Aspergillaceae</taxon>
        <taxon>Penicillium</taxon>
    </lineage>
</organism>
<dbReference type="EMBL" id="KB644411">
    <property type="protein sequence ID" value="EPS28679.1"/>
    <property type="molecule type" value="Genomic_DNA"/>
</dbReference>
<name>S7ZEG8_PENO1</name>
<dbReference type="AlphaFoldDB" id="S7ZEG8"/>
<reference evidence="1 2" key="1">
    <citation type="journal article" date="2013" name="PLoS ONE">
        <title>Genomic and secretomic analyses reveal unique features of the lignocellulolytic enzyme system of Penicillium decumbens.</title>
        <authorList>
            <person name="Liu G."/>
            <person name="Zhang L."/>
            <person name="Wei X."/>
            <person name="Zou G."/>
            <person name="Qin Y."/>
            <person name="Ma L."/>
            <person name="Li J."/>
            <person name="Zheng H."/>
            <person name="Wang S."/>
            <person name="Wang C."/>
            <person name="Xun L."/>
            <person name="Zhao G.-P."/>
            <person name="Zhou Z."/>
            <person name="Qu Y."/>
        </authorList>
    </citation>
    <scope>NUCLEOTIDE SEQUENCE [LARGE SCALE GENOMIC DNA]</scope>
    <source>
        <strain evidence="2">114-2 / CGMCC 5302</strain>
    </source>
</reference>